<evidence type="ECO:0000256" key="1">
    <source>
        <dbReference type="SAM" id="Phobius"/>
    </source>
</evidence>
<evidence type="ECO:0008006" key="4">
    <source>
        <dbReference type="Google" id="ProtNLM"/>
    </source>
</evidence>
<protein>
    <recommendedName>
        <fullName evidence="4">HEAT repeat-containing protein</fullName>
    </recommendedName>
</protein>
<organism evidence="2 3">
    <name type="scientific">Bhargavaea ginsengi</name>
    <dbReference type="NCBI Taxonomy" id="426757"/>
    <lineage>
        <taxon>Bacteria</taxon>
        <taxon>Bacillati</taxon>
        <taxon>Bacillota</taxon>
        <taxon>Bacilli</taxon>
        <taxon>Bacillales</taxon>
        <taxon>Caryophanaceae</taxon>
        <taxon>Bhargavaea</taxon>
    </lineage>
</organism>
<dbReference type="SUPFAM" id="SSF48371">
    <property type="entry name" value="ARM repeat"/>
    <property type="match status" value="1"/>
</dbReference>
<proteinExistence type="predicted"/>
<dbReference type="Proteomes" id="UP000199200">
    <property type="component" value="Unassembled WGS sequence"/>
</dbReference>
<dbReference type="EMBL" id="FNZF01000001">
    <property type="protein sequence ID" value="SEI85469.1"/>
    <property type="molecule type" value="Genomic_DNA"/>
</dbReference>
<evidence type="ECO:0000313" key="2">
    <source>
        <dbReference type="EMBL" id="SEI85469.1"/>
    </source>
</evidence>
<name>A0A1H6TZI3_9BACL</name>
<dbReference type="InterPro" id="IPR011989">
    <property type="entry name" value="ARM-like"/>
</dbReference>
<sequence>MMAVPITVVFWAVVAMLSLLAVLTIYLFAARWVEDRKQEAAVAYVERNRIKWYRVLRGLEEADASLVPENEAERMAVEEIFRSYMKNLSDPEINGRIRGFAETYLAYFYKRKLRSRDWSTRMNALYRIEDFKISNLLEDLRKLDRKKLSAEETFQLLMIELQFEPDLFLERTERHLGKLTEYEARQLFFLMPDHLFEQAGKRFPDLEPVFRYALIEVLGMRQDLAKLPFLEGLLDSPDDETRIRALRAIDALGIRTPNRILKQAINSTVWEERFLAGRMLHRLHPGEAAVFAEQLKEDPSWLVRQEILTLSKKIYGAKTADQNDGEEVSGWRR</sequence>
<keyword evidence="3" id="KW-1185">Reference proteome</keyword>
<accession>A0A1H6TZI3</accession>
<dbReference type="AlphaFoldDB" id="A0A1H6TZI3"/>
<keyword evidence="1" id="KW-0812">Transmembrane</keyword>
<evidence type="ECO:0000313" key="3">
    <source>
        <dbReference type="Proteomes" id="UP000199200"/>
    </source>
</evidence>
<keyword evidence="1" id="KW-0472">Membrane</keyword>
<dbReference type="InterPro" id="IPR016024">
    <property type="entry name" value="ARM-type_fold"/>
</dbReference>
<gene>
    <name evidence="2" type="ORF">SAMN04488127_0624</name>
</gene>
<reference evidence="3" key="1">
    <citation type="submission" date="2016-10" db="EMBL/GenBank/DDBJ databases">
        <authorList>
            <person name="Varghese N."/>
            <person name="Submissions S."/>
        </authorList>
    </citation>
    <scope>NUCLEOTIDE SEQUENCE [LARGE SCALE GENOMIC DNA]</scope>
    <source>
        <strain evidence="3">CGMCC 1.6763</strain>
    </source>
</reference>
<dbReference type="Gene3D" id="1.25.10.10">
    <property type="entry name" value="Leucine-rich Repeat Variant"/>
    <property type="match status" value="1"/>
</dbReference>
<keyword evidence="1" id="KW-1133">Transmembrane helix</keyword>
<dbReference type="STRING" id="426757.SAMN04488127_0624"/>
<feature type="transmembrane region" description="Helical" evidence="1">
    <location>
        <begin position="6"/>
        <end position="29"/>
    </location>
</feature>